<evidence type="ECO:0000313" key="2">
    <source>
        <dbReference type="Proteomes" id="UP000053029"/>
    </source>
</evidence>
<dbReference type="AlphaFoldDB" id="A0A0D2GWW6"/>
<accession>A0A0D2GWW6</accession>
<keyword evidence="2" id="KW-1185">Reference proteome</keyword>
<dbReference type="VEuPathDB" id="FungiDB:Z517_09298"/>
<dbReference type="HOGENOM" id="CLU_1796511_0_0_1"/>
<reference evidence="1 2" key="1">
    <citation type="submission" date="2015-01" db="EMBL/GenBank/DDBJ databases">
        <title>The Genome Sequence of Fonsecaea pedrosoi CBS 271.37.</title>
        <authorList>
            <consortium name="The Broad Institute Genomics Platform"/>
            <person name="Cuomo C."/>
            <person name="de Hoog S."/>
            <person name="Gorbushina A."/>
            <person name="Stielow B."/>
            <person name="Teixiera M."/>
            <person name="Abouelleil A."/>
            <person name="Chapman S.B."/>
            <person name="Priest M."/>
            <person name="Young S.K."/>
            <person name="Wortman J."/>
            <person name="Nusbaum C."/>
            <person name="Birren B."/>
        </authorList>
    </citation>
    <scope>NUCLEOTIDE SEQUENCE [LARGE SCALE GENOMIC DNA]</scope>
    <source>
        <strain evidence="1 2">CBS 271.37</strain>
    </source>
</reference>
<gene>
    <name evidence="1" type="ORF">Z517_09298</name>
</gene>
<evidence type="ECO:0000313" key="1">
    <source>
        <dbReference type="EMBL" id="KIW76854.1"/>
    </source>
</evidence>
<sequence>MSDRDHRKPLLLALAGAVALTVAYTYTQHAKPSRTEPQIRHLAAQSHEALAFYSSAGEWYYCGGATTQLNERSAVSKEACNLGNGYNMTTPVHRQAVDLTLIPSNLSSINDYLLQYDPAQLSPQQQEHPLLHLHEAPLCAEPPE</sequence>
<dbReference type="EMBL" id="KN846974">
    <property type="protein sequence ID" value="KIW76854.1"/>
    <property type="molecule type" value="Genomic_DNA"/>
</dbReference>
<name>A0A0D2GWW6_9EURO</name>
<dbReference type="RefSeq" id="XP_013280662.1">
    <property type="nucleotide sequence ID" value="XM_013425208.1"/>
</dbReference>
<dbReference type="Proteomes" id="UP000053029">
    <property type="component" value="Unassembled WGS sequence"/>
</dbReference>
<protein>
    <submittedName>
        <fullName evidence="1">Uncharacterized protein</fullName>
    </submittedName>
</protein>
<dbReference type="GeneID" id="25308788"/>
<proteinExistence type="predicted"/>
<organism evidence="1 2">
    <name type="scientific">Fonsecaea pedrosoi CBS 271.37</name>
    <dbReference type="NCBI Taxonomy" id="1442368"/>
    <lineage>
        <taxon>Eukaryota</taxon>
        <taxon>Fungi</taxon>
        <taxon>Dikarya</taxon>
        <taxon>Ascomycota</taxon>
        <taxon>Pezizomycotina</taxon>
        <taxon>Eurotiomycetes</taxon>
        <taxon>Chaetothyriomycetidae</taxon>
        <taxon>Chaetothyriales</taxon>
        <taxon>Herpotrichiellaceae</taxon>
        <taxon>Fonsecaea</taxon>
    </lineage>
</organism>